<feature type="chain" id="PRO_5014694678" description="Cytochrome c domain-containing protein" evidence="2">
    <location>
        <begin position="22"/>
        <end position="749"/>
    </location>
</feature>
<accession>A0A2L0F8C0</accession>
<keyword evidence="2" id="KW-0732">Signal</keyword>
<evidence type="ECO:0000313" key="4">
    <source>
        <dbReference type="Proteomes" id="UP000238348"/>
    </source>
</evidence>
<feature type="region of interest" description="Disordered" evidence="1">
    <location>
        <begin position="35"/>
        <end position="99"/>
    </location>
</feature>
<protein>
    <recommendedName>
        <fullName evidence="5">Cytochrome c domain-containing protein</fullName>
    </recommendedName>
</protein>
<dbReference type="PROSITE" id="PS51257">
    <property type="entry name" value="PROKAR_LIPOPROTEIN"/>
    <property type="match status" value="1"/>
</dbReference>
<evidence type="ECO:0008006" key="5">
    <source>
        <dbReference type="Google" id="ProtNLM"/>
    </source>
</evidence>
<feature type="signal peptide" evidence="2">
    <location>
        <begin position="1"/>
        <end position="21"/>
    </location>
</feature>
<reference evidence="3 4" key="1">
    <citation type="submission" date="2015-09" db="EMBL/GenBank/DDBJ databases">
        <title>Sorangium comparison.</title>
        <authorList>
            <person name="Zaburannyi N."/>
            <person name="Bunk B."/>
            <person name="Overmann J."/>
            <person name="Mueller R."/>
        </authorList>
    </citation>
    <scope>NUCLEOTIDE SEQUENCE [LARGE SCALE GENOMIC DNA]</scope>
    <source>
        <strain evidence="3 4">So ce26</strain>
    </source>
</reference>
<evidence type="ECO:0000313" key="3">
    <source>
        <dbReference type="EMBL" id="AUX47783.1"/>
    </source>
</evidence>
<dbReference type="AlphaFoldDB" id="A0A2L0F8C0"/>
<dbReference type="Proteomes" id="UP000238348">
    <property type="component" value="Chromosome"/>
</dbReference>
<evidence type="ECO:0000256" key="1">
    <source>
        <dbReference type="SAM" id="MobiDB-lite"/>
    </source>
</evidence>
<dbReference type="EMBL" id="CP012673">
    <property type="protein sequence ID" value="AUX47783.1"/>
    <property type="molecule type" value="Genomic_DNA"/>
</dbReference>
<evidence type="ECO:0000256" key="2">
    <source>
        <dbReference type="SAM" id="SignalP"/>
    </source>
</evidence>
<sequence length="749" mass="80861">MRNIACSVALTLAAASVGCLALGCVGDLGGGSLPWGDDGENPGGGNGNGNGNGTNPTGGGSGTNPTGGGSGTNPTGGGSGTNPTGGGPVPPAGACERGYNELPDGKGGFNVEAVCFPPGSIDKAASLKAFQETVYPILLDNCSGCHSTATDAQAPIHADTNAELAHEYALTRVNFKKPVDSKLVVRMGIDRHNCFGRDCKDANAQMLAAVEAWAAAVAPTLPETPRPIPAGQTITVDQVKQWIQADKATVAAADAEFIKYTSLHEIHNKGVTAEELNVARVGLSKALNSTARWAPVIVNPVDVSDGKGIVYRFDTRNYWGYNKGVTKLHFGGSDDDVFFGRTSVNYLGERVGSDVTTKEKYRYKAEVEEDPSFAKLVWGRIKAGNVEGATDSAVLPPYTDGFKDADGYIEASQLVYTVTRPDVYNAIMAIPWYAQDLEDELGVIKDEGMKSYEYMVTKQAITIDSRMYWRARTKSGGFYWKTWDVFTGQLEGNVQTIEQAYEQGQIRFPFWAHPIPKFIAGTGGGVTANTLSFVATLAQPFNSEPAGCDGQPNYGGSQFLNCRYYTGTEGLQQSAEEVIWDLPNGLQGYSLWGGFNQRRVDAFVNIVRDPRITRQDADAVITSRIGFASTDRRLNTGSACIGCHADGMNRGTNDLRDWLDNGGPLPKGEHGVDSWIDDPEVVAQVKELYPPSTVMRPRMEDDRRVYLSAISKIKSEMILGTDKNVYVEPTIWTIEWAQNFYRYAPTRSN</sequence>
<name>A0A2L0F8C0_SORCE</name>
<proteinExistence type="predicted"/>
<gene>
    <name evidence="3" type="ORF">SOCE26_093070</name>
</gene>
<organism evidence="3 4">
    <name type="scientific">Sorangium cellulosum</name>
    <name type="common">Polyangium cellulosum</name>
    <dbReference type="NCBI Taxonomy" id="56"/>
    <lineage>
        <taxon>Bacteria</taxon>
        <taxon>Pseudomonadati</taxon>
        <taxon>Myxococcota</taxon>
        <taxon>Polyangia</taxon>
        <taxon>Polyangiales</taxon>
        <taxon>Polyangiaceae</taxon>
        <taxon>Sorangium</taxon>
    </lineage>
</organism>
<feature type="compositionally biased region" description="Gly residues" evidence="1">
    <location>
        <begin position="41"/>
        <end position="87"/>
    </location>
</feature>
<dbReference type="RefSeq" id="WP_199789486.1">
    <property type="nucleotide sequence ID" value="NZ_CP012673.1"/>
</dbReference>